<feature type="transmembrane region" description="Helical" evidence="7">
    <location>
        <begin position="65"/>
        <end position="88"/>
    </location>
</feature>
<keyword evidence="10" id="KW-1185">Reference proteome</keyword>
<dbReference type="Gene3D" id="1.10.3720.10">
    <property type="entry name" value="MetI-like"/>
    <property type="match status" value="1"/>
</dbReference>
<evidence type="ECO:0000259" key="8">
    <source>
        <dbReference type="PROSITE" id="PS50928"/>
    </source>
</evidence>
<evidence type="ECO:0000256" key="7">
    <source>
        <dbReference type="RuleBase" id="RU363032"/>
    </source>
</evidence>
<comment type="similarity">
    <text evidence="7">Belongs to the binding-protein-dependent transport system permease family.</text>
</comment>
<keyword evidence="4 7" id="KW-0812">Transmembrane</keyword>
<evidence type="ECO:0000256" key="2">
    <source>
        <dbReference type="ARBA" id="ARBA00022448"/>
    </source>
</evidence>
<dbReference type="EMBL" id="SMKA01000102">
    <property type="protein sequence ID" value="TDC26898.1"/>
    <property type="molecule type" value="Genomic_DNA"/>
</dbReference>
<dbReference type="PANTHER" id="PTHR43744:SF8">
    <property type="entry name" value="SN-GLYCEROL-3-PHOSPHATE TRANSPORT SYSTEM PERMEASE PROTEIN UGPE"/>
    <property type="match status" value="1"/>
</dbReference>
<evidence type="ECO:0000256" key="3">
    <source>
        <dbReference type="ARBA" id="ARBA00022475"/>
    </source>
</evidence>
<feature type="domain" description="ABC transmembrane type-1" evidence="8">
    <location>
        <begin position="65"/>
        <end position="256"/>
    </location>
</feature>
<protein>
    <submittedName>
        <fullName evidence="9">Carbohydrate ABC transporter permease</fullName>
    </submittedName>
</protein>
<feature type="transmembrane region" description="Helical" evidence="7">
    <location>
        <begin position="7"/>
        <end position="25"/>
    </location>
</feature>
<dbReference type="PROSITE" id="PS50928">
    <property type="entry name" value="ABC_TM1"/>
    <property type="match status" value="1"/>
</dbReference>
<dbReference type="RefSeq" id="WP_132409246.1">
    <property type="nucleotide sequence ID" value="NZ_SMKA01000102.1"/>
</dbReference>
<accession>A0A4R4PWN9</accession>
<feature type="transmembrane region" description="Helical" evidence="7">
    <location>
        <begin position="133"/>
        <end position="154"/>
    </location>
</feature>
<dbReference type="Proteomes" id="UP000295075">
    <property type="component" value="Unassembled WGS sequence"/>
</dbReference>
<dbReference type="InterPro" id="IPR000515">
    <property type="entry name" value="MetI-like"/>
</dbReference>
<evidence type="ECO:0000256" key="1">
    <source>
        <dbReference type="ARBA" id="ARBA00004651"/>
    </source>
</evidence>
<reference evidence="9 10" key="1">
    <citation type="submission" date="2019-03" db="EMBL/GenBank/DDBJ databases">
        <title>Draft genome sequences of novel Actinobacteria.</title>
        <authorList>
            <person name="Sahin N."/>
            <person name="Ay H."/>
            <person name="Saygin H."/>
        </authorList>
    </citation>
    <scope>NUCLEOTIDE SEQUENCE [LARGE SCALE GENOMIC DNA]</scope>
    <source>
        <strain evidence="9 10">JCM 30547</strain>
    </source>
</reference>
<sequence>MRTIKYVALSVVAGLVIGVPLWMVLVNAAKPFAEARTPGFGLPHDWALVDNFRTVLTEGRAGVGLLNSLLITAGSVAFILIAGSMAAWVFGRSASRPVRLLFYASIVGILVPAPVITSVYLDAQLGLQGTRLSLIGLYAGVYLSLAIFLITGFVRSVPRELEEAAQLEGAGRLRIFATIVFPLLGPVLFAAGIVLWVFIWNDFFYAFFLLSGESRQTLPLGLFAVVSSNSHSTNWNYVFADVIVVSLPLVLVFVLGQRRILAGVMAGGIKG</sequence>
<dbReference type="Pfam" id="PF00528">
    <property type="entry name" value="BPD_transp_1"/>
    <property type="match status" value="1"/>
</dbReference>
<dbReference type="PANTHER" id="PTHR43744">
    <property type="entry name" value="ABC TRANSPORTER PERMEASE PROTEIN MG189-RELATED-RELATED"/>
    <property type="match status" value="1"/>
</dbReference>
<keyword evidence="6 7" id="KW-0472">Membrane</keyword>
<feature type="transmembrane region" description="Helical" evidence="7">
    <location>
        <begin position="175"/>
        <end position="199"/>
    </location>
</feature>
<dbReference type="GO" id="GO:0055085">
    <property type="term" value="P:transmembrane transport"/>
    <property type="evidence" value="ECO:0007669"/>
    <property type="project" value="InterPro"/>
</dbReference>
<dbReference type="OrthoDB" id="3568785at2"/>
<comment type="subcellular location">
    <subcellularLocation>
        <location evidence="1 7">Cell membrane</location>
        <topology evidence="1 7">Multi-pass membrane protein</topology>
    </subcellularLocation>
</comment>
<evidence type="ECO:0000313" key="9">
    <source>
        <dbReference type="EMBL" id="TDC26898.1"/>
    </source>
</evidence>
<feature type="transmembrane region" description="Helical" evidence="7">
    <location>
        <begin position="100"/>
        <end position="121"/>
    </location>
</feature>
<evidence type="ECO:0000256" key="5">
    <source>
        <dbReference type="ARBA" id="ARBA00022989"/>
    </source>
</evidence>
<comment type="caution">
    <text evidence="9">The sequence shown here is derived from an EMBL/GenBank/DDBJ whole genome shotgun (WGS) entry which is preliminary data.</text>
</comment>
<gene>
    <name evidence="9" type="ORF">E1261_21695</name>
</gene>
<dbReference type="InterPro" id="IPR035906">
    <property type="entry name" value="MetI-like_sf"/>
</dbReference>
<dbReference type="AlphaFoldDB" id="A0A4R4PWN9"/>
<evidence type="ECO:0000313" key="10">
    <source>
        <dbReference type="Proteomes" id="UP000295075"/>
    </source>
</evidence>
<name>A0A4R4PWN9_9ACTN</name>
<proteinExistence type="inferred from homology"/>
<evidence type="ECO:0000256" key="4">
    <source>
        <dbReference type="ARBA" id="ARBA00022692"/>
    </source>
</evidence>
<keyword evidence="5 7" id="KW-1133">Transmembrane helix</keyword>
<evidence type="ECO:0000256" key="6">
    <source>
        <dbReference type="ARBA" id="ARBA00023136"/>
    </source>
</evidence>
<dbReference type="GO" id="GO:0005886">
    <property type="term" value="C:plasma membrane"/>
    <property type="evidence" value="ECO:0007669"/>
    <property type="project" value="UniProtKB-SubCell"/>
</dbReference>
<dbReference type="CDD" id="cd06261">
    <property type="entry name" value="TM_PBP2"/>
    <property type="match status" value="1"/>
</dbReference>
<feature type="transmembrane region" description="Helical" evidence="7">
    <location>
        <begin position="235"/>
        <end position="255"/>
    </location>
</feature>
<organism evidence="9 10">
    <name type="scientific">Kribbella albertanoniae</name>
    <dbReference type="NCBI Taxonomy" id="1266829"/>
    <lineage>
        <taxon>Bacteria</taxon>
        <taxon>Bacillati</taxon>
        <taxon>Actinomycetota</taxon>
        <taxon>Actinomycetes</taxon>
        <taxon>Propionibacteriales</taxon>
        <taxon>Kribbellaceae</taxon>
        <taxon>Kribbella</taxon>
    </lineage>
</organism>
<dbReference type="SUPFAM" id="SSF161098">
    <property type="entry name" value="MetI-like"/>
    <property type="match status" value="1"/>
</dbReference>
<keyword evidence="3" id="KW-1003">Cell membrane</keyword>
<keyword evidence="2 7" id="KW-0813">Transport</keyword>